<keyword evidence="2" id="KW-1185">Reference proteome</keyword>
<accession>L8JU72</accession>
<dbReference type="eggNOG" id="ENOG50339YP">
    <property type="taxonomic scope" value="Bacteria"/>
</dbReference>
<gene>
    <name evidence="1" type="ORF">C900_01235</name>
</gene>
<sequence length="343" mass="39743">MAFVLLHFAQKSFAQKGRGDRPSIPLDHFYAEPENRNALRVLLSKFHFSFSTGYGRTFYRQDLSDFAILQQQDSLPLIFGKDFNIAGGNISSGYNYWFNDLQSRNNINFDPSTDFIVSADSAALKFTAPGMSIPLNFSIHFEFDRYRVGGGFAFEYHRPGNFNPTVYEDRISGYEPNFGSTFFKKYYVMLGARVYRYYEYSLSVDANIGAINLTSKFNKSIIQKGVYLNLGATVERDLSEYFRVFVKPSFDIKSFTLNIPETDLTIPQSMNAFYLSFGITYRIPELPKCFLKQCTTQVNHQHGNMEYRSRMHPVYKKQNPHHGENYPRLIKYKGKNKKKLHAY</sequence>
<dbReference type="Proteomes" id="UP000011135">
    <property type="component" value="Unassembled WGS sequence"/>
</dbReference>
<dbReference type="AlphaFoldDB" id="L8JU72"/>
<dbReference type="EMBL" id="AMZN01000016">
    <property type="protein sequence ID" value="ELR72561.1"/>
    <property type="molecule type" value="Genomic_DNA"/>
</dbReference>
<evidence type="ECO:0000313" key="2">
    <source>
        <dbReference type="Proteomes" id="UP000011135"/>
    </source>
</evidence>
<dbReference type="OrthoDB" id="976234at2"/>
<proteinExistence type="predicted"/>
<comment type="caution">
    <text evidence="1">The sequence shown here is derived from an EMBL/GenBank/DDBJ whole genome shotgun (WGS) entry which is preliminary data.</text>
</comment>
<organism evidence="1 2">
    <name type="scientific">Fulvivirga imtechensis AK7</name>
    <dbReference type="NCBI Taxonomy" id="1237149"/>
    <lineage>
        <taxon>Bacteria</taxon>
        <taxon>Pseudomonadati</taxon>
        <taxon>Bacteroidota</taxon>
        <taxon>Cytophagia</taxon>
        <taxon>Cytophagales</taxon>
        <taxon>Fulvivirgaceae</taxon>
        <taxon>Fulvivirga</taxon>
    </lineage>
</organism>
<name>L8JU72_9BACT</name>
<reference evidence="1 2" key="1">
    <citation type="submission" date="2012-12" db="EMBL/GenBank/DDBJ databases">
        <title>Genome assembly of Fulvivirga imtechensis AK7.</title>
        <authorList>
            <person name="Nupur N."/>
            <person name="Khatri I."/>
            <person name="Kumar R."/>
            <person name="Subramanian S."/>
            <person name="Pinnaka A."/>
        </authorList>
    </citation>
    <scope>NUCLEOTIDE SEQUENCE [LARGE SCALE GENOMIC DNA]</scope>
    <source>
        <strain evidence="1 2">AK7</strain>
    </source>
</reference>
<evidence type="ECO:0000313" key="1">
    <source>
        <dbReference type="EMBL" id="ELR72561.1"/>
    </source>
</evidence>
<evidence type="ECO:0008006" key="3">
    <source>
        <dbReference type="Google" id="ProtNLM"/>
    </source>
</evidence>
<protein>
    <recommendedName>
        <fullName evidence="3">Outer membrane protein beta-barrel domain-containing protein</fullName>
    </recommendedName>
</protein>